<feature type="transmembrane region" description="Helical" evidence="1">
    <location>
        <begin position="34"/>
        <end position="53"/>
    </location>
</feature>
<dbReference type="EMBL" id="WHVL01000006">
    <property type="protein sequence ID" value="MCB8890282.1"/>
    <property type="molecule type" value="Genomic_DNA"/>
</dbReference>
<comment type="caution">
    <text evidence="2">The sequence shown here is derived from an EMBL/GenBank/DDBJ whole genome shotgun (WGS) entry which is preliminary data.</text>
</comment>
<keyword evidence="1" id="KW-1133">Transmembrane helix</keyword>
<feature type="transmembrane region" description="Helical" evidence="1">
    <location>
        <begin position="12"/>
        <end position="28"/>
    </location>
</feature>
<reference evidence="2 3" key="1">
    <citation type="journal article" date="2021" name="Sci. Rep.">
        <title>Genome analysis of a halophilic bacterium Halomonas malpeensis YU-PRIM-29(T) reveals its exopolysaccharide and pigment producing capabilities.</title>
        <authorList>
            <person name="Athmika"/>
            <person name="Ghate S.D."/>
            <person name="Arun A.B."/>
            <person name="Rao S.S."/>
            <person name="Kumar S.T.A."/>
            <person name="Kandiyil M.K."/>
            <person name="Saptami K."/>
            <person name="Rekha P.D."/>
        </authorList>
    </citation>
    <scope>NUCLEOTIDE SEQUENCE [LARGE SCALE GENOMIC DNA]</scope>
    <source>
        <strain evidence="3">prim 29</strain>
    </source>
</reference>
<feature type="transmembrane region" description="Helical" evidence="1">
    <location>
        <begin position="112"/>
        <end position="139"/>
    </location>
</feature>
<sequence>MESKYKIRLLRVNLLLAAVVLVLWSFGAPPLATVALLTAALWLFTTAILLEFTLRHSRDLSWQVLTSALLLFLIVAAPERHSILIWVWAALFMLPQNRIMTLFNIGGALSSWLLVAFNLSAAQAAMLLVAMVILTLLAIAQTRRLIDLNGSIRQRLRLIPGLNLWAGEQLLKDLNREQIRARREDIYAEVLIVHQKRHQLWANAHRLCEMTHDFENVYRLDGSTLAVLLLCRDAATGARRRLALCAALPSGVVHQHVPLEELDPAGVSLECLNRRHDVSQRNGA</sequence>
<accession>A0ABS8DVB9</accession>
<keyword evidence="1" id="KW-0472">Membrane</keyword>
<evidence type="ECO:0000313" key="2">
    <source>
        <dbReference type="EMBL" id="MCB8890282.1"/>
    </source>
</evidence>
<organism evidence="2 3">
    <name type="scientific">Vreelandella malpeensis</name>
    <dbReference type="NCBI Taxonomy" id="1172368"/>
    <lineage>
        <taxon>Bacteria</taxon>
        <taxon>Pseudomonadati</taxon>
        <taxon>Pseudomonadota</taxon>
        <taxon>Gammaproteobacteria</taxon>
        <taxon>Oceanospirillales</taxon>
        <taxon>Halomonadaceae</taxon>
        <taxon>Vreelandella</taxon>
    </lineage>
</organism>
<dbReference type="RefSeq" id="WP_227390952.1">
    <property type="nucleotide sequence ID" value="NZ_JBHSCJ010000008.1"/>
</dbReference>
<dbReference type="Proteomes" id="UP001319882">
    <property type="component" value="Unassembled WGS sequence"/>
</dbReference>
<keyword evidence="1" id="KW-0812">Transmembrane</keyword>
<keyword evidence="3" id="KW-1185">Reference proteome</keyword>
<evidence type="ECO:0000256" key="1">
    <source>
        <dbReference type="SAM" id="Phobius"/>
    </source>
</evidence>
<proteinExistence type="predicted"/>
<evidence type="ECO:0000313" key="3">
    <source>
        <dbReference type="Proteomes" id="UP001319882"/>
    </source>
</evidence>
<protein>
    <submittedName>
        <fullName evidence="2">Uncharacterized protein</fullName>
    </submittedName>
</protein>
<name>A0ABS8DVB9_9GAMM</name>
<gene>
    <name evidence="2" type="ORF">GEV37_14280</name>
</gene>